<dbReference type="PROSITE" id="PS00290">
    <property type="entry name" value="IG_MHC"/>
    <property type="match status" value="1"/>
</dbReference>
<dbReference type="InterPro" id="IPR001039">
    <property type="entry name" value="MHC_I_a_a1/a2"/>
</dbReference>
<keyword evidence="4 12" id="KW-0732">Signal</keyword>
<evidence type="ECO:0000256" key="8">
    <source>
        <dbReference type="ARBA" id="ARBA00023157"/>
    </source>
</evidence>
<keyword evidence="2" id="KW-0490">MHC I</keyword>
<keyword evidence="9" id="KW-0325">Glycoprotein</keyword>
<name>A0A8C8SPN8_9SAUR</name>
<comment type="similarity">
    <text evidence="10">Belongs to the MHC class I family.</text>
</comment>
<keyword evidence="7 11" id="KW-0472">Membrane</keyword>
<keyword evidence="3 11" id="KW-0812">Transmembrane</keyword>
<dbReference type="InterPro" id="IPR037055">
    <property type="entry name" value="MHC_I-like_Ag-recog_sf"/>
</dbReference>
<evidence type="ECO:0000256" key="5">
    <source>
        <dbReference type="ARBA" id="ARBA00022859"/>
    </source>
</evidence>
<evidence type="ECO:0000256" key="12">
    <source>
        <dbReference type="SAM" id="SignalP"/>
    </source>
</evidence>
<dbReference type="InterPro" id="IPR007110">
    <property type="entry name" value="Ig-like_dom"/>
</dbReference>
<evidence type="ECO:0000313" key="15">
    <source>
        <dbReference type="Proteomes" id="UP000694393"/>
    </source>
</evidence>
<dbReference type="Gene3D" id="2.60.40.10">
    <property type="entry name" value="Immunoglobulins"/>
    <property type="match status" value="1"/>
</dbReference>
<evidence type="ECO:0000256" key="4">
    <source>
        <dbReference type="ARBA" id="ARBA00022729"/>
    </source>
</evidence>
<feature type="signal peptide" evidence="12">
    <location>
        <begin position="1"/>
        <end position="20"/>
    </location>
</feature>
<dbReference type="InterPro" id="IPR011161">
    <property type="entry name" value="MHC_I-like_Ag-recog"/>
</dbReference>
<proteinExistence type="inferred from homology"/>
<dbReference type="GO" id="GO:0009897">
    <property type="term" value="C:external side of plasma membrane"/>
    <property type="evidence" value="ECO:0007669"/>
    <property type="project" value="TreeGrafter"/>
</dbReference>
<dbReference type="InterPro" id="IPR013783">
    <property type="entry name" value="Ig-like_fold"/>
</dbReference>
<dbReference type="GO" id="GO:0005615">
    <property type="term" value="C:extracellular space"/>
    <property type="evidence" value="ECO:0007669"/>
    <property type="project" value="TreeGrafter"/>
</dbReference>
<dbReference type="SUPFAM" id="SSF48726">
    <property type="entry name" value="Immunoglobulin"/>
    <property type="match status" value="1"/>
</dbReference>
<evidence type="ECO:0000256" key="9">
    <source>
        <dbReference type="ARBA" id="ARBA00023180"/>
    </source>
</evidence>
<feature type="domain" description="Ig-like" evidence="13">
    <location>
        <begin position="203"/>
        <end position="291"/>
    </location>
</feature>
<evidence type="ECO:0000256" key="10">
    <source>
        <dbReference type="RuleBase" id="RU004439"/>
    </source>
</evidence>
<evidence type="ECO:0000256" key="1">
    <source>
        <dbReference type="ARBA" id="ARBA00004479"/>
    </source>
</evidence>
<accession>A0A8C8SPN8</accession>
<evidence type="ECO:0000256" key="11">
    <source>
        <dbReference type="SAM" id="Phobius"/>
    </source>
</evidence>
<dbReference type="InterPro" id="IPR011162">
    <property type="entry name" value="MHC_I/II-like_Ag-recog"/>
</dbReference>
<keyword evidence="8" id="KW-1015">Disulfide bond</keyword>
<evidence type="ECO:0000259" key="13">
    <source>
        <dbReference type="PROSITE" id="PS50835"/>
    </source>
</evidence>
<keyword evidence="6 11" id="KW-1133">Transmembrane helix</keyword>
<dbReference type="PRINTS" id="PR01638">
    <property type="entry name" value="MHCCLASSI"/>
</dbReference>
<evidence type="ECO:0000256" key="7">
    <source>
        <dbReference type="ARBA" id="ARBA00023136"/>
    </source>
</evidence>
<dbReference type="Proteomes" id="UP000694393">
    <property type="component" value="Unplaced"/>
</dbReference>
<dbReference type="SUPFAM" id="SSF54452">
    <property type="entry name" value="MHC antigen-recognition domain"/>
    <property type="match status" value="1"/>
</dbReference>
<dbReference type="PANTHER" id="PTHR16675:SF242">
    <property type="entry name" value="MAJOR HISTOCOMPATIBILITY COMPLEX CLASS I-RELATED GENE PROTEIN"/>
    <property type="match status" value="1"/>
</dbReference>
<keyword evidence="15" id="KW-1185">Reference proteome</keyword>
<dbReference type="InterPro" id="IPR003597">
    <property type="entry name" value="Ig_C1-set"/>
</dbReference>
<dbReference type="PROSITE" id="PS50835">
    <property type="entry name" value="IG_LIKE"/>
    <property type="match status" value="1"/>
</dbReference>
<dbReference type="InterPro" id="IPR050208">
    <property type="entry name" value="MHC_class-I_related"/>
</dbReference>
<organism evidence="14 15">
    <name type="scientific">Pelusios castaneus</name>
    <name type="common">West African mud turtle</name>
    <dbReference type="NCBI Taxonomy" id="367368"/>
    <lineage>
        <taxon>Eukaryota</taxon>
        <taxon>Metazoa</taxon>
        <taxon>Chordata</taxon>
        <taxon>Craniata</taxon>
        <taxon>Vertebrata</taxon>
        <taxon>Euteleostomi</taxon>
        <taxon>Archelosauria</taxon>
        <taxon>Testudinata</taxon>
        <taxon>Testudines</taxon>
        <taxon>Pleurodira</taxon>
        <taxon>Pelomedusidae</taxon>
        <taxon>Pelusios</taxon>
    </lineage>
</organism>
<protein>
    <recommendedName>
        <fullName evidence="13">Ig-like domain-containing protein</fullName>
    </recommendedName>
</protein>
<dbReference type="AlphaFoldDB" id="A0A8C8SPN8"/>
<dbReference type="PANTHER" id="PTHR16675">
    <property type="entry name" value="MHC CLASS I-RELATED"/>
    <property type="match status" value="1"/>
</dbReference>
<keyword evidence="5" id="KW-0391">Immunity</keyword>
<dbReference type="FunFam" id="2.60.40.10:FF:000204">
    <property type="entry name" value="Major histocompatibility complex, class I-related protein"/>
    <property type="match status" value="1"/>
</dbReference>
<dbReference type="Gene3D" id="3.30.500.10">
    <property type="entry name" value="MHC class I-like antigen recognition-like"/>
    <property type="match status" value="1"/>
</dbReference>
<dbReference type="GO" id="GO:0042612">
    <property type="term" value="C:MHC class I protein complex"/>
    <property type="evidence" value="ECO:0007669"/>
    <property type="project" value="UniProtKB-KW"/>
</dbReference>
<dbReference type="InterPro" id="IPR036179">
    <property type="entry name" value="Ig-like_dom_sf"/>
</dbReference>
<comment type="subcellular location">
    <subcellularLocation>
        <location evidence="1">Membrane</location>
        <topology evidence="1">Single-pass type I membrane protein</topology>
    </subcellularLocation>
</comment>
<dbReference type="InterPro" id="IPR003006">
    <property type="entry name" value="Ig/MHC_CS"/>
</dbReference>
<dbReference type="GO" id="GO:0006955">
    <property type="term" value="P:immune response"/>
    <property type="evidence" value="ECO:0007669"/>
    <property type="project" value="TreeGrafter"/>
</dbReference>
<evidence type="ECO:0000256" key="3">
    <source>
        <dbReference type="ARBA" id="ARBA00022692"/>
    </source>
</evidence>
<dbReference type="Pfam" id="PF00129">
    <property type="entry name" value="MHC_I"/>
    <property type="match status" value="1"/>
</dbReference>
<dbReference type="Ensembl" id="ENSPCET00000022757.1">
    <property type="protein sequence ID" value="ENSPCEP00000022007.1"/>
    <property type="gene ID" value="ENSPCEG00000016857.1"/>
</dbReference>
<evidence type="ECO:0000256" key="6">
    <source>
        <dbReference type="ARBA" id="ARBA00022989"/>
    </source>
</evidence>
<reference evidence="14" key="1">
    <citation type="submission" date="2025-08" db="UniProtKB">
        <authorList>
            <consortium name="Ensembl"/>
        </authorList>
    </citation>
    <scope>IDENTIFICATION</scope>
</reference>
<dbReference type="FunFam" id="3.30.500.10:FF:000001">
    <property type="entry name" value="H-2 class I histocompatibility antigen, alpha chain"/>
    <property type="match status" value="1"/>
</dbReference>
<dbReference type="GO" id="GO:0002474">
    <property type="term" value="P:antigen processing and presentation of peptide antigen via MHC class I"/>
    <property type="evidence" value="ECO:0007669"/>
    <property type="project" value="UniProtKB-KW"/>
</dbReference>
<reference evidence="14" key="2">
    <citation type="submission" date="2025-09" db="UniProtKB">
        <authorList>
            <consortium name="Ensembl"/>
        </authorList>
    </citation>
    <scope>IDENTIFICATION</scope>
</reference>
<dbReference type="SMART" id="SM00407">
    <property type="entry name" value="IGc1"/>
    <property type="match status" value="1"/>
</dbReference>
<evidence type="ECO:0000256" key="2">
    <source>
        <dbReference type="ARBA" id="ARBA00022451"/>
    </source>
</evidence>
<dbReference type="Pfam" id="PF07654">
    <property type="entry name" value="C1-set"/>
    <property type="match status" value="1"/>
</dbReference>
<feature type="chain" id="PRO_5034969194" description="Ig-like domain-containing protein" evidence="12">
    <location>
        <begin position="21"/>
        <end position="353"/>
    </location>
</feature>
<sequence length="353" mass="39499">MALALLGLLLGAVALPGGRARMHTLSLFNTVVSEPGPGLPEYFAAGYIDDQLLFHYDSEIQRVQPRAEWVARSVDPQFWDGQTMHARRWQAWFRASLGTLRELYNETHGVHTIQTIYGCVLRADNTTQGFYQDLYDGRTFLTFDKETMTWVAADIGGQISKRRWDADVAGSHRWKHYLEEECVYWIRKHLENGKEVLLRQVRPTARVNARPSHGGLTTLSCQVRGFYPRDITVAWLKNGEVRQQETYYGGILPNGDGTYQTRLTMEVDPKIGARYSCLVEHESLWEPLSVSWEPSSGRIPIVIGVVCAACALMGVIVGVVLWEKSRSGKRGAGYAVAPGTKAPPSLAGDAQRC</sequence>
<evidence type="ECO:0000313" key="14">
    <source>
        <dbReference type="Ensembl" id="ENSPCEP00000022007.1"/>
    </source>
</evidence>
<feature type="transmembrane region" description="Helical" evidence="11">
    <location>
        <begin position="299"/>
        <end position="322"/>
    </location>
</feature>